<proteinExistence type="predicted"/>
<organism evidence="1 2">
    <name type="scientific">Geosmithia morbida</name>
    <dbReference type="NCBI Taxonomy" id="1094350"/>
    <lineage>
        <taxon>Eukaryota</taxon>
        <taxon>Fungi</taxon>
        <taxon>Dikarya</taxon>
        <taxon>Ascomycota</taxon>
        <taxon>Pezizomycotina</taxon>
        <taxon>Sordariomycetes</taxon>
        <taxon>Hypocreomycetidae</taxon>
        <taxon>Hypocreales</taxon>
        <taxon>Bionectriaceae</taxon>
        <taxon>Geosmithia</taxon>
    </lineage>
</organism>
<gene>
    <name evidence="1" type="ORF">GMORB2_6696</name>
</gene>
<dbReference type="Proteomes" id="UP000749293">
    <property type="component" value="Unassembled WGS sequence"/>
</dbReference>
<dbReference type="GeneID" id="55972921"/>
<evidence type="ECO:0000313" key="2">
    <source>
        <dbReference type="Proteomes" id="UP000749293"/>
    </source>
</evidence>
<keyword evidence="2" id="KW-1185">Reference proteome</keyword>
<dbReference type="RefSeq" id="XP_035321800.1">
    <property type="nucleotide sequence ID" value="XM_035468666.1"/>
</dbReference>
<dbReference type="AlphaFoldDB" id="A0A9P4YWV3"/>
<evidence type="ECO:0000313" key="1">
    <source>
        <dbReference type="EMBL" id="KAF4123148.1"/>
    </source>
</evidence>
<sequence length="139" mass="14709">MIVLDQYGSNDNSSSAAPITGHVIQSLHAVMPILLDTIVIVMMAHVPWPVRGLVTITLFGSMATQPLLDLHPCKVAYIIPRPMASVLSVAGPSAMTHNLRARMESDVAALRSCHRCGLLRAGPVSWVGRVCSATPSTGG</sequence>
<accession>A0A9P4YWV3</accession>
<name>A0A9P4YWV3_9HYPO</name>
<comment type="caution">
    <text evidence="1">The sequence shown here is derived from an EMBL/GenBank/DDBJ whole genome shotgun (WGS) entry which is preliminary data.</text>
</comment>
<dbReference type="EMBL" id="JAANYQ010000007">
    <property type="protein sequence ID" value="KAF4123148.1"/>
    <property type="molecule type" value="Genomic_DNA"/>
</dbReference>
<protein>
    <submittedName>
        <fullName evidence="1">Uncharacterized protein</fullName>
    </submittedName>
</protein>
<reference evidence="1" key="1">
    <citation type="submission" date="2020-03" db="EMBL/GenBank/DDBJ databases">
        <title>Site-based positive gene gene selection in Geosmithia morbida across the United States reveals a broad range of putative effectors and factors for local host and environmental adapation.</title>
        <authorList>
            <person name="Onufrak A."/>
            <person name="Murdoch R.W."/>
            <person name="Gazis R."/>
            <person name="Huff M."/>
            <person name="Staton M."/>
            <person name="Klingeman W."/>
            <person name="Hadziabdic D."/>
        </authorList>
    </citation>
    <scope>NUCLEOTIDE SEQUENCE</scope>
    <source>
        <strain evidence="1">1262</strain>
    </source>
</reference>